<dbReference type="Gene3D" id="1.10.10.10">
    <property type="entry name" value="Winged helix-like DNA-binding domain superfamily/Winged helix DNA-binding domain"/>
    <property type="match status" value="1"/>
</dbReference>
<dbReference type="PROSITE" id="PS50931">
    <property type="entry name" value="HTH_LYSR"/>
    <property type="match status" value="1"/>
</dbReference>
<dbReference type="OrthoDB" id="9803735at2"/>
<dbReference type="InterPro" id="IPR000847">
    <property type="entry name" value="LysR_HTH_N"/>
</dbReference>
<comment type="similarity">
    <text evidence="1">Belongs to the LysR transcriptional regulatory family.</text>
</comment>
<dbReference type="Proteomes" id="UP000182466">
    <property type="component" value="Unassembled WGS sequence"/>
</dbReference>
<evidence type="ECO:0000313" key="7">
    <source>
        <dbReference type="Proteomes" id="UP000182466"/>
    </source>
</evidence>
<protein>
    <submittedName>
        <fullName evidence="6">Aminoethylphosphonate catabolism associated LysR family transcriptional regulator</fullName>
    </submittedName>
</protein>
<dbReference type="Gene3D" id="3.40.190.290">
    <property type="match status" value="1"/>
</dbReference>
<dbReference type="InterPro" id="IPR005119">
    <property type="entry name" value="LysR_subst-bd"/>
</dbReference>
<evidence type="ECO:0000256" key="1">
    <source>
        <dbReference type="ARBA" id="ARBA00009437"/>
    </source>
</evidence>
<keyword evidence="7" id="KW-1185">Reference proteome</keyword>
<evidence type="ECO:0000313" key="6">
    <source>
        <dbReference type="EMBL" id="SFU05966.1"/>
    </source>
</evidence>
<reference evidence="6 7" key="1">
    <citation type="submission" date="2016-10" db="EMBL/GenBank/DDBJ databases">
        <authorList>
            <person name="de Groot N.N."/>
        </authorList>
    </citation>
    <scope>NUCLEOTIDE SEQUENCE [LARGE SCALE GENOMIC DNA]</scope>
    <source>
        <strain evidence="6 7">CGMCC 1.10959</strain>
    </source>
</reference>
<dbReference type="Pfam" id="PF03466">
    <property type="entry name" value="LysR_substrate"/>
    <property type="match status" value="1"/>
</dbReference>
<organism evidence="6 7">
    <name type="scientific">Sedimentitalea nanhaiensis</name>
    <dbReference type="NCBI Taxonomy" id="999627"/>
    <lineage>
        <taxon>Bacteria</taxon>
        <taxon>Pseudomonadati</taxon>
        <taxon>Pseudomonadota</taxon>
        <taxon>Alphaproteobacteria</taxon>
        <taxon>Rhodobacterales</taxon>
        <taxon>Paracoccaceae</taxon>
        <taxon>Sedimentitalea</taxon>
    </lineage>
</organism>
<dbReference type="SUPFAM" id="SSF46785">
    <property type="entry name" value="Winged helix' DNA-binding domain"/>
    <property type="match status" value="1"/>
</dbReference>
<evidence type="ECO:0000256" key="4">
    <source>
        <dbReference type="ARBA" id="ARBA00023163"/>
    </source>
</evidence>
<dbReference type="SUPFAM" id="SSF53850">
    <property type="entry name" value="Periplasmic binding protein-like II"/>
    <property type="match status" value="1"/>
</dbReference>
<dbReference type="InterPro" id="IPR036388">
    <property type="entry name" value="WH-like_DNA-bd_sf"/>
</dbReference>
<dbReference type="eggNOG" id="COG0583">
    <property type="taxonomic scope" value="Bacteria"/>
</dbReference>
<dbReference type="FunFam" id="1.10.10.10:FF:000001">
    <property type="entry name" value="LysR family transcriptional regulator"/>
    <property type="match status" value="1"/>
</dbReference>
<evidence type="ECO:0000259" key="5">
    <source>
        <dbReference type="PROSITE" id="PS50931"/>
    </source>
</evidence>
<dbReference type="EMBL" id="FPAW01000022">
    <property type="protein sequence ID" value="SFU05966.1"/>
    <property type="molecule type" value="Genomic_DNA"/>
</dbReference>
<name>A0A1I7D2Y0_9RHOB</name>
<dbReference type="InterPro" id="IPR036390">
    <property type="entry name" value="WH_DNA-bd_sf"/>
</dbReference>
<dbReference type="AlphaFoldDB" id="A0A1I7D2Y0"/>
<accession>A0A1I7D2Y0</accession>
<keyword evidence="4" id="KW-0804">Transcription</keyword>
<dbReference type="PANTHER" id="PTHR30126">
    <property type="entry name" value="HTH-TYPE TRANSCRIPTIONAL REGULATOR"/>
    <property type="match status" value="1"/>
</dbReference>
<feature type="domain" description="HTH lysR-type" evidence="5">
    <location>
        <begin position="1"/>
        <end position="58"/>
    </location>
</feature>
<proteinExistence type="inferred from homology"/>
<evidence type="ECO:0000256" key="2">
    <source>
        <dbReference type="ARBA" id="ARBA00023015"/>
    </source>
</evidence>
<gene>
    <name evidence="6" type="ORF">SAMN05216236_12236</name>
</gene>
<evidence type="ECO:0000256" key="3">
    <source>
        <dbReference type="ARBA" id="ARBA00023125"/>
    </source>
</evidence>
<keyword evidence="2" id="KW-0805">Transcription regulation</keyword>
<dbReference type="PRINTS" id="PR00039">
    <property type="entry name" value="HTHLYSR"/>
</dbReference>
<dbReference type="GO" id="GO:0003700">
    <property type="term" value="F:DNA-binding transcription factor activity"/>
    <property type="evidence" value="ECO:0007669"/>
    <property type="project" value="InterPro"/>
</dbReference>
<dbReference type="PANTHER" id="PTHR30126:SF94">
    <property type="entry name" value="LYSR FAMILY TRANSCRIPTIONAL REGULATOR"/>
    <property type="match status" value="1"/>
</dbReference>
<dbReference type="STRING" id="999627.SAMN05216236_12236"/>
<keyword evidence="3" id="KW-0238">DNA-binding</keyword>
<sequence length="294" mass="32575">MRHSQLKAFHHVALLGGFSRAAESLYLTQPAISEQVRKLEQDHDVLLFHRERKRVRLTRSGERLFRLTRQYFEVEQQIGELMSEAGAAIDGELRIVADSAHHVTAILGRFRKRYPEVTVSLHGGNTEDILEQLRAYEAEIGVVGDVSPGKEMVSLGLGGSDIVAFAAHGILQPPRQALGLKELIDLPLIFREAGSKTRQKLEAAAAVQGIVLHPAIVAEGREAVRELVASGAGVGFVSRAEYGNDDRLELFDLQADGLHMHETIVHLAQRRDVKVIRAFMDIAWQELAAHPRSV</sequence>
<dbReference type="Pfam" id="PF00126">
    <property type="entry name" value="HTH_1"/>
    <property type="match status" value="1"/>
</dbReference>
<dbReference type="CDD" id="cd05466">
    <property type="entry name" value="PBP2_LTTR_substrate"/>
    <property type="match status" value="1"/>
</dbReference>
<dbReference type="RefSeq" id="WP_027261321.1">
    <property type="nucleotide sequence ID" value="NZ_FPAW01000022.1"/>
</dbReference>
<dbReference type="GO" id="GO:0000976">
    <property type="term" value="F:transcription cis-regulatory region binding"/>
    <property type="evidence" value="ECO:0007669"/>
    <property type="project" value="TreeGrafter"/>
</dbReference>